<dbReference type="InterPro" id="IPR014720">
    <property type="entry name" value="dsRBD_dom"/>
</dbReference>
<name>A0A9P7CZK0_9AGAM</name>
<sequence length="85" mass="9538">MPNTEQNRMGLNNLLQQRYGTSAATHLRWEGVRNGPDHDPTWIFVAYIDDIEYGRGSGSDKGTAKEAAAGVALMQLRRQWAHLLL</sequence>
<dbReference type="EMBL" id="JABBWD010000045">
    <property type="protein sequence ID" value="KAG1774014.1"/>
    <property type="molecule type" value="Genomic_DNA"/>
</dbReference>
<dbReference type="Pfam" id="PF00035">
    <property type="entry name" value="dsrm"/>
    <property type="match status" value="1"/>
</dbReference>
<evidence type="ECO:0000313" key="3">
    <source>
        <dbReference type="EMBL" id="KAG1774014.1"/>
    </source>
</evidence>
<evidence type="ECO:0000259" key="2">
    <source>
        <dbReference type="PROSITE" id="PS50137"/>
    </source>
</evidence>
<dbReference type="OrthoDB" id="112668at2759"/>
<organism evidence="3 4">
    <name type="scientific">Suillus placidus</name>
    <dbReference type="NCBI Taxonomy" id="48579"/>
    <lineage>
        <taxon>Eukaryota</taxon>
        <taxon>Fungi</taxon>
        <taxon>Dikarya</taxon>
        <taxon>Basidiomycota</taxon>
        <taxon>Agaricomycotina</taxon>
        <taxon>Agaricomycetes</taxon>
        <taxon>Agaricomycetidae</taxon>
        <taxon>Boletales</taxon>
        <taxon>Suillineae</taxon>
        <taxon>Suillaceae</taxon>
        <taxon>Suillus</taxon>
    </lineage>
</organism>
<feature type="domain" description="DRBM" evidence="2">
    <location>
        <begin position="6"/>
        <end position="78"/>
    </location>
</feature>
<evidence type="ECO:0000256" key="1">
    <source>
        <dbReference type="PROSITE-ProRule" id="PRU00266"/>
    </source>
</evidence>
<protein>
    <recommendedName>
        <fullName evidence="2">DRBM domain-containing protein</fullName>
    </recommendedName>
</protein>
<evidence type="ECO:0000313" key="4">
    <source>
        <dbReference type="Proteomes" id="UP000714275"/>
    </source>
</evidence>
<dbReference type="PROSITE" id="PS50137">
    <property type="entry name" value="DS_RBD"/>
    <property type="match status" value="1"/>
</dbReference>
<accession>A0A9P7CZK0</accession>
<comment type="caution">
    <text evidence="3">The sequence shown here is derived from an EMBL/GenBank/DDBJ whole genome shotgun (WGS) entry which is preliminary data.</text>
</comment>
<dbReference type="Gene3D" id="3.30.160.20">
    <property type="match status" value="1"/>
</dbReference>
<keyword evidence="4" id="KW-1185">Reference proteome</keyword>
<keyword evidence="1" id="KW-0694">RNA-binding</keyword>
<dbReference type="GO" id="GO:0003723">
    <property type="term" value="F:RNA binding"/>
    <property type="evidence" value="ECO:0007669"/>
    <property type="project" value="UniProtKB-UniRule"/>
</dbReference>
<gene>
    <name evidence="3" type="ORF">EV702DRAFT_1127795</name>
</gene>
<reference evidence="3" key="1">
    <citation type="journal article" date="2020" name="New Phytol.">
        <title>Comparative genomics reveals dynamic genome evolution in host specialist ectomycorrhizal fungi.</title>
        <authorList>
            <person name="Lofgren L.A."/>
            <person name="Nguyen N.H."/>
            <person name="Vilgalys R."/>
            <person name="Ruytinx J."/>
            <person name="Liao H.L."/>
            <person name="Branco S."/>
            <person name="Kuo A."/>
            <person name="LaButti K."/>
            <person name="Lipzen A."/>
            <person name="Andreopoulos W."/>
            <person name="Pangilinan J."/>
            <person name="Riley R."/>
            <person name="Hundley H."/>
            <person name="Na H."/>
            <person name="Barry K."/>
            <person name="Grigoriev I.V."/>
            <person name="Stajich J.E."/>
            <person name="Kennedy P.G."/>
        </authorList>
    </citation>
    <scope>NUCLEOTIDE SEQUENCE</scope>
    <source>
        <strain evidence="3">DOB743</strain>
    </source>
</reference>
<proteinExistence type="predicted"/>
<dbReference type="AlphaFoldDB" id="A0A9P7CZK0"/>
<dbReference type="SUPFAM" id="SSF54768">
    <property type="entry name" value="dsRNA-binding domain-like"/>
    <property type="match status" value="1"/>
</dbReference>
<dbReference type="Proteomes" id="UP000714275">
    <property type="component" value="Unassembled WGS sequence"/>
</dbReference>